<dbReference type="Gene3D" id="3.40.50.720">
    <property type="entry name" value="NAD(P)-binding Rossmann-like Domain"/>
    <property type="match status" value="1"/>
</dbReference>
<evidence type="ECO:0000313" key="2">
    <source>
        <dbReference type="EMBL" id="AJE47084.1"/>
    </source>
</evidence>
<dbReference type="Pfam" id="PF00106">
    <property type="entry name" value="adh_short"/>
    <property type="match status" value="1"/>
</dbReference>
<feature type="compositionally biased region" description="Basic and acidic residues" evidence="1">
    <location>
        <begin position="178"/>
        <end position="223"/>
    </location>
</feature>
<keyword evidence="3" id="KW-1185">Reference proteome</keyword>
<protein>
    <submittedName>
        <fullName evidence="2">Short chain dehydrogenase/reductase oxidoreductase</fullName>
    </submittedName>
</protein>
<evidence type="ECO:0000256" key="1">
    <source>
        <dbReference type="SAM" id="MobiDB-lite"/>
    </source>
</evidence>
<dbReference type="Proteomes" id="UP000031521">
    <property type="component" value="Chromosome"/>
</dbReference>
<dbReference type="KEGG" id="cid:P73_2369"/>
<dbReference type="InterPro" id="IPR036291">
    <property type="entry name" value="NAD(P)-bd_dom_sf"/>
</dbReference>
<dbReference type="PANTHER" id="PTHR42820:SF1">
    <property type="entry name" value="SHORT-CHAIN DEHYDROGENASE_REDUCTASE FAMILY PROTEIN"/>
    <property type="match status" value="1"/>
</dbReference>
<dbReference type="STRING" id="1208324.P73_2369"/>
<reference evidence="2 3" key="1">
    <citation type="journal article" date="2014" name="Int. J. Syst. Evol. Microbiol.">
        <title>Celeribacter indicus sp. nov., a polycyclic aromatic hydrocarbon-degrading bacterium from deep-sea sediment and reclassification of Huaishuia halophila as Celeribacter halophilus comb. nov.</title>
        <authorList>
            <person name="Lai Q."/>
            <person name="Cao J."/>
            <person name="Yuan J."/>
            <person name="Li F."/>
            <person name="Shao Z."/>
        </authorList>
    </citation>
    <scope>NUCLEOTIDE SEQUENCE [LARGE SCALE GENOMIC DNA]</scope>
    <source>
        <strain evidence="2">P73</strain>
    </source>
</reference>
<dbReference type="PRINTS" id="PR00081">
    <property type="entry name" value="GDHRDH"/>
</dbReference>
<dbReference type="InterPro" id="IPR002347">
    <property type="entry name" value="SDR_fam"/>
</dbReference>
<name>A0A0B5DVQ5_9RHOB</name>
<gene>
    <name evidence="2" type="ORF">P73_2369</name>
</gene>
<dbReference type="EMBL" id="CP004393">
    <property type="protein sequence ID" value="AJE47084.1"/>
    <property type="molecule type" value="Genomic_DNA"/>
</dbReference>
<proteinExistence type="predicted"/>
<dbReference type="HOGENOM" id="CLU_1238373_0_0_5"/>
<dbReference type="CDD" id="cd05233">
    <property type="entry name" value="SDR_c"/>
    <property type="match status" value="1"/>
</dbReference>
<dbReference type="AlphaFoldDB" id="A0A0B5DVQ5"/>
<dbReference type="SUPFAM" id="SSF51735">
    <property type="entry name" value="NAD(P)-binding Rossmann-fold domains"/>
    <property type="match status" value="1"/>
</dbReference>
<accession>A0A0B5DVQ5</accession>
<dbReference type="PANTHER" id="PTHR42820">
    <property type="entry name" value="SHORT-CHAIN DEHYDROGENASE REDUCTASE"/>
    <property type="match status" value="1"/>
</dbReference>
<sequence length="223" mass="24249">MAEFDGKVALVTGAGSGIGRASAQAFARRGASVLVTDVNDEQGAETVRLIEAEGGVARYRHCDVSSAEEVRAAVEAAVESFGGLHYAHNNAGTPGKPGLLHETDRDVPARFRHQCARDLPLHEIRDRPYDRAWRRGDRQHRLRLRARRVAVAAGLCGLETRRGRADEGGRHGLRRQGHPRECDLPRRGGHADDAGLDRRRPEDAGVDGCRRADRAHGPAGGDR</sequence>
<organism evidence="2 3">
    <name type="scientific">Celeribacter indicus</name>
    <dbReference type="NCBI Taxonomy" id="1208324"/>
    <lineage>
        <taxon>Bacteria</taxon>
        <taxon>Pseudomonadati</taxon>
        <taxon>Pseudomonadota</taxon>
        <taxon>Alphaproteobacteria</taxon>
        <taxon>Rhodobacterales</taxon>
        <taxon>Roseobacteraceae</taxon>
        <taxon>Celeribacter</taxon>
    </lineage>
</organism>
<evidence type="ECO:0000313" key="3">
    <source>
        <dbReference type="Proteomes" id="UP000031521"/>
    </source>
</evidence>
<feature type="region of interest" description="Disordered" evidence="1">
    <location>
        <begin position="162"/>
        <end position="223"/>
    </location>
</feature>